<dbReference type="HOGENOM" id="CLU_048934_1_0_1"/>
<dbReference type="AlphaFoldDB" id="A0A0C3RY87"/>
<feature type="compositionally biased region" description="Pro residues" evidence="1">
    <location>
        <begin position="107"/>
        <end position="118"/>
    </location>
</feature>
<dbReference type="STRING" id="745531.A0A0C3RY87"/>
<dbReference type="CDD" id="cd03062">
    <property type="entry name" value="TRX_Fd_Sucrase"/>
    <property type="match status" value="1"/>
</dbReference>
<evidence type="ECO:0000313" key="2">
    <source>
        <dbReference type="EMBL" id="KIP07026.1"/>
    </source>
</evidence>
<gene>
    <name evidence="2" type="ORF">PHLGIDRAFT_433946</name>
</gene>
<evidence type="ECO:0008006" key="4">
    <source>
        <dbReference type="Google" id="ProtNLM"/>
    </source>
</evidence>
<dbReference type="SUPFAM" id="SSF52833">
    <property type="entry name" value="Thioredoxin-like"/>
    <property type="match status" value="1"/>
</dbReference>
<evidence type="ECO:0000313" key="3">
    <source>
        <dbReference type="Proteomes" id="UP000053257"/>
    </source>
</evidence>
<dbReference type="InterPro" id="IPR036249">
    <property type="entry name" value="Thioredoxin-like_sf"/>
</dbReference>
<dbReference type="PANTHER" id="PTHR31902">
    <property type="entry name" value="ACTIN PATCHES DISTAL PROTEIN 1"/>
    <property type="match status" value="1"/>
</dbReference>
<keyword evidence="3" id="KW-1185">Reference proteome</keyword>
<dbReference type="InterPro" id="IPR009737">
    <property type="entry name" value="Aim32/Apd1-like"/>
</dbReference>
<dbReference type="OrthoDB" id="10253744at2759"/>
<dbReference type="Gene3D" id="3.40.30.10">
    <property type="entry name" value="Glutaredoxin"/>
    <property type="match status" value="1"/>
</dbReference>
<dbReference type="EMBL" id="KN840505">
    <property type="protein sequence ID" value="KIP07026.1"/>
    <property type="molecule type" value="Genomic_DNA"/>
</dbReference>
<protein>
    <recommendedName>
        <fullName evidence="4">Sucraseferredoxin-like protein</fullName>
    </recommendedName>
</protein>
<proteinExistence type="predicted"/>
<name>A0A0C3RY87_PHLG1</name>
<feature type="region of interest" description="Disordered" evidence="1">
    <location>
        <begin position="100"/>
        <end position="121"/>
    </location>
</feature>
<dbReference type="PANTHER" id="PTHR31902:SF14">
    <property type="entry name" value="ACTIN PATCHES DISTAL PROTEIN 1"/>
    <property type="match status" value="1"/>
</dbReference>
<evidence type="ECO:0000256" key="1">
    <source>
        <dbReference type="SAM" id="MobiDB-lite"/>
    </source>
</evidence>
<sequence>MTSSLRKLKAMVLGHNLDVNTTAATLEEAAVPVSRDDCRACADPCDVGHDDYPSKFDVDMETEMLGSMKPYRRQVVISTGKADWPHDVSSESGSLASYLSSTVSSAPHPPKPASPPASDPVKHVAGVYTSAESSKITVLNGSHRSLSDEPKRDTVLVLPDYKIVTEVERSERGAEELFHDAVDPAVPRAGAAVDGSDVRSYVLPYSCVILLCSHKRRDNRCHIAAPKLEHGLAHALGLAGWEVHTQPDDPAAHGTAPLEHLAGSAEERDAAYDTLLHEAAAAQRALIVKVSHVGGHKFAGNCIIYTPQGASVWYGRVTPHDVDVVVRETILGGRILPPLLRGGLNISRPGRTSLNDW</sequence>
<organism evidence="2 3">
    <name type="scientific">Phlebiopsis gigantea (strain 11061_1 CR5-6)</name>
    <name type="common">White-rot fungus</name>
    <name type="synonym">Peniophora gigantea</name>
    <dbReference type="NCBI Taxonomy" id="745531"/>
    <lineage>
        <taxon>Eukaryota</taxon>
        <taxon>Fungi</taxon>
        <taxon>Dikarya</taxon>
        <taxon>Basidiomycota</taxon>
        <taxon>Agaricomycotina</taxon>
        <taxon>Agaricomycetes</taxon>
        <taxon>Polyporales</taxon>
        <taxon>Phanerochaetaceae</taxon>
        <taxon>Phlebiopsis</taxon>
    </lineage>
</organism>
<dbReference type="Pfam" id="PF06999">
    <property type="entry name" value="Suc_Fer-like"/>
    <property type="match status" value="1"/>
</dbReference>
<dbReference type="Proteomes" id="UP000053257">
    <property type="component" value="Unassembled WGS sequence"/>
</dbReference>
<reference evidence="2 3" key="1">
    <citation type="journal article" date="2014" name="PLoS Genet.">
        <title>Analysis of the Phlebiopsis gigantea genome, transcriptome and secretome provides insight into its pioneer colonization strategies of wood.</title>
        <authorList>
            <person name="Hori C."/>
            <person name="Ishida T."/>
            <person name="Igarashi K."/>
            <person name="Samejima M."/>
            <person name="Suzuki H."/>
            <person name="Master E."/>
            <person name="Ferreira P."/>
            <person name="Ruiz-Duenas F.J."/>
            <person name="Held B."/>
            <person name="Canessa P."/>
            <person name="Larrondo L.F."/>
            <person name="Schmoll M."/>
            <person name="Druzhinina I.S."/>
            <person name="Kubicek C.P."/>
            <person name="Gaskell J.A."/>
            <person name="Kersten P."/>
            <person name="St John F."/>
            <person name="Glasner J."/>
            <person name="Sabat G."/>
            <person name="Splinter BonDurant S."/>
            <person name="Syed K."/>
            <person name="Yadav J."/>
            <person name="Mgbeahuruike A.C."/>
            <person name="Kovalchuk A."/>
            <person name="Asiegbu F.O."/>
            <person name="Lackner G."/>
            <person name="Hoffmeister D."/>
            <person name="Rencoret J."/>
            <person name="Gutierrez A."/>
            <person name="Sun H."/>
            <person name="Lindquist E."/>
            <person name="Barry K."/>
            <person name="Riley R."/>
            <person name="Grigoriev I.V."/>
            <person name="Henrissat B."/>
            <person name="Kues U."/>
            <person name="Berka R.M."/>
            <person name="Martinez A.T."/>
            <person name="Covert S.F."/>
            <person name="Blanchette R.A."/>
            <person name="Cullen D."/>
        </authorList>
    </citation>
    <scope>NUCLEOTIDE SEQUENCE [LARGE SCALE GENOMIC DNA]</scope>
    <source>
        <strain evidence="2 3">11061_1 CR5-6</strain>
    </source>
</reference>
<accession>A0A0C3RY87</accession>